<dbReference type="InterPro" id="IPR002884">
    <property type="entry name" value="P_dom"/>
</dbReference>
<dbReference type="PROSITE" id="PS00137">
    <property type="entry name" value="SUBTILASE_HIS"/>
    <property type="match status" value="1"/>
</dbReference>
<dbReference type="GO" id="GO:0046872">
    <property type="term" value="F:metal ion binding"/>
    <property type="evidence" value="ECO:0007669"/>
    <property type="project" value="UniProtKB-KW"/>
</dbReference>
<dbReference type="GO" id="GO:0005615">
    <property type="term" value="C:extracellular space"/>
    <property type="evidence" value="ECO:0007669"/>
    <property type="project" value="TreeGrafter"/>
</dbReference>
<dbReference type="AlphaFoldDB" id="A0A7Y3ZW71"/>
<keyword evidence="4" id="KW-0479">Metal-binding</keyword>
<dbReference type="InterPro" id="IPR022398">
    <property type="entry name" value="Peptidase_S8_His-AS"/>
</dbReference>
<dbReference type="Gene3D" id="2.60.120.380">
    <property type="match status" value="1"/>
</dbReference>
<keyword evidence="3 8" id="KW-0645">Protease</keyword>
<dbReference type="PANTHER" id="PTHR43806">
    <property type="entry name" value="PEPTIDASE S8"/>
    <property type="match status" value="1"/>
</dbReference>
<comment type="similarity">
    <text evidence="1 8">Belongs to the peptidase S8 family.</text>
</comment>
<dbReference type="Pfam" id="PF02225">
    <property type="entry name" value="PA"/>
    <property type="match status" value="1"/>
</dbReference>
<name>A0A7Y3ZW71_9VIBR</name>
<reference evidence="11 12" key="1">
    <citation type="submission" date="2019-09" db="EMBL/GenBank/DDBJ databases">
        <title>Draft genome sequencing and comparative genomics of hatchery-associated Vibrios.</title>
        <authorList>
            <person name="Kehlet-Delgado H."/>
            <person name="Mueller R.S."/>
        </authorList>
    </citation>
    <scope>NUCLEOTIDE SEQUENCE [LARGE SCALE GENOMIC DNA]</scope>
    <source>
        <strain evidence="11 12">99-46-Y</strain>
    </source>
</reference>
<dbReference type="InterPro" id="IPR003137">
    <property type="entry name" value="PA_domain"/>
</dbReference>
<evidence type="ECO:0000256" key="4">
    <source>
        <dbReference type="ARBA" id="ARBA00022723"/>
    </source>
</evidence>
<dbReference type="Gene3D" id="3.50.30.30">
    <property type="match status" value="1"/>
</dbReference>
<dbReference type="PROSITE" id="PS00138">
    <property type="entry name" value="SUBTILASE_SER"/>
    <property type="match status" value="1"/>
</dbReference>
<evidence type="ECO:0000256" key="7">
    <source>
        <dbReference type="PIRSR" id="PIRSR615500-1"/>
    </source>
</evidence>
<feature type="compositionally biased region" description="Polar residues" evidence="9">
    <location>
        <begin position="174"/>
        <end position="185"/>
    </location>
</feature>
<evidence type="ECO:0000256" key="6">
    <source>
        <dbReference type="ARBA" id="ARBA00022825"/>
    </source>
</evidence>
<dbReference type="InterPro" id="IPR036852">
    <property type="entry name" value="Peptidase_S8/S53_dom_sf"/>
</dbReference>
<keyword evidence="2" id="KW-0134">Cell wall</keyword>
<feature type="active site" description="Charge relay system" evidence="7 8">
    <location>
        <position position="498"/>
    </location>
</feature>
<keyword evidence="2" id="KW-0964">Secreted</keyword>
<protein>
    <submittedName>
        <fullName evidence="11">S8 family serine peptidase</fullName>
    </submittedName>
</protein>
<dbReference type="Pfam" id="PF05922">
    <property type="entry name" value="Inhibitor_I9"/>
    <property type="match status" value="1"/>
</dbReference>
<evidence type="ECO:0000256" key="3">
    <source>
        <dbReference type="ARBA" id="ARBA00022670"/>
    </source>
</evidence>
<dbReference type="RefSeq" id="WP_171359594.1">
    <property type="nucleotide sequence ID" value="NZ_VTXC01000002.1"/>
</dbReference>
<organism evidence="11 12">
    <name type="scientific">Vibrio pectenicida</name>
    <dbReference type="NCBI Taxonomy" id="62763"/>
    <lineage>
        <taxon>Bacteria</taxon>
        <taxon>Pseudomonadati</taxon>
        <taxon>Pseudomonadota</taxon>
        <taxon>Gammaproteobacteria</taxon>
        <taxon>Vibrionales</taxon>
        <taxon>Vibrionaceae</taxon>
        <taxon>Vibrio</taxon>
    </lineage>
</organism>
<feature type="active site" description="Charge relay system" evidence="7 8">
    <location>
        <position position="189"/>
    </location>
</feature>
<dbReference type="InterPro" id="IPR010259">
    <property type="entry name" value="S8pro/Inhibitor_I9"/>
</dbReference>
<feature type="region of interest" description="Disordered" evidence="9">
    <location>
        <begin position="57"/>
        <end position="76"/>
    </location>
</feature>
<comment type="caution">
    <text evidence="11">The sequence shown here is derived from an EMBL/GenBank/DDBJ whole genome shotgun (WGS) entry which is preliminary data.</text>
</comment>
<feature type="active site" description="Charge relay system" evidence="7 8">
    <location>
        <position position="154"/>
    </location>
</feature>
<dbReference type="InterPro" id="IPR015500">
    <property type="entry name" value="Peptidase_S8_subtilisin-rel"/>
</dbReference>
<dbReference type="SUPFAM" id="SSF54897">
    <property type="entry name" value="Protease propeptides/inhibitors"/>
    <property type="match status" value="1"/>
</dbReference>
<dbReference type="PANTHER" id="PTHR43806:SF11">
    <property type="entry name" value="CEREVISIN-RELATED"/>
    <property type="match status" value="1"/>
</dbReference>
<dbReference type="Pfam" id="PF04151">
    <property type="entry name" value="PPC"/>
    <property type="match status" value="1"/>
</dbReference>
<evidence type="ECO:0000256" key="2">
    <source>
        <dbReference type="ARBA" id="ARBA00022512"/>
    </source>
</evidence>
<dbReference type="Pfam" id="PF01483">
    <property type="entry name" value="P_proprotein"/>
    <property type="match status" value="1"/>
</dbReference>
<gene>
    <name evidence="11" type="ORF">F0225_00980</name>
</gene>
<dbReference type="InterPro" id="IPR007280">
    <property type="entry name" value="Peptidase_C_arc/bac"/>
</dbReference>
<evidence type="ECO:0000313" key="11">
    <source>
        <dbReference type="EMBL" id="NOH69916.1"/>
    </source>
</evidence>
<feature type="domain" description="P/Homo B" evidence="10">
    <location>
        <begin position="677"/>
        <end position="797"/>
    </location>
</feature>
<evidence type="ECO:0000256" key="9">
    <source>
        <dbReference type="SAM" id="MobiDB-lite"/>
    </source>
</evidence>
<dbReference type="Proteomes" id="UP000565719">
    <property type="component" value="Unassembled WGS sequence"/>
</dbReference>
<dbReference type="CDD" id="cd04817">
    <property type="entry name" value="PA_VapT_like"/>
    <property type="match status" value="1"/>
</dbReference>
<dbReference type="InterPro" id="IPR034202">
    <property type="entry name" value="Subtilisin_Carlsberg-like"/>
</dbReference>
<evidence type="ECO:0000256" key="8">
    <source>
        <dbReference type="PROSITE-ProRule" id="PRU01240"/>
    </source>
</evidence>
<evidence type="ECO:0000256" key="5">
    <source>
        <dbReference type="ARBA" id="ARBA00022801"/>
    </source>
</evidence>
<feature type="region of interest" description="Disordered" evidence="9">
    <location>
        <begin position="168"/>
        <end position="188"/>
    </location>
</feature>
<sequence length="797" mass="85568">MHNIINKTKGMFILSSMVVAVVMASMTSVSLANVMEFNEVNLPTKYIVKFKDTPPTPMRMSRSLQPASQSQSHKSLLEEAKAREIESLGDPSMFSIEMDKQQVSKLQENRQVEYVEVDPPRYLLSETIPWGYTAVKAQLLSDENTGNRTICIIDSGYDMTHHDLSGNRVRGSDDSGTGSWKSPGTGNAHGTHVAGTIAAIANSEGVKGVMSNQNVNLHIVKVFNESGWGYSSSFVKAVQICADNGANVVNMSLGGSISSRTERDVLQSLYDDGVLLIAASGNGGNAVHSYPASYDAVMSIAAVDNKNHHAAFSQATDQVDVAAPGMAVLSTVTMGEGVLADIRSSDGHYFARGVVPHNRKVLRVPENPLDPYKSDPVAGSVTAPLALCDVSSGNYDCGDMSEKICLVERIENQASGFRPEINPVKACYQAGAKAAIVFSNQDLPGLQNPFVLDEDDMYHLVSVTVDRQLGLELAEKITQTVTVKTTMGENYQYYNGTSMAAPYVAGVAGLVWSYHPKCTAQQVRRALTITATDLDSQGRDNRTGYGLVNAQAAKAYLDIGCNGPDAGNKVLDNGVAKQELFGESKSSNVYTFDVPDSATKATFELSGGIGDVDIYVRFNGIPTKSAHDCSSKEEGTSEACALDVTKAGTYQVLIYGYKAYQGVTLLATHNGQDSTDTAPTYYSNEDVLDIPDQSEVGVSSEIDVERAGDAGLVSIEVDISHGYIGDLQLTLESPSGQEVVLHSKTGGALEAIKETYQKDFTGSDSQGSWKLKAVDNSSWHTGKINRWAISFDTLPSE</sequence>
<dbReference type="InterPro" id="IPR008979">
    <property type="entry name" value="Galactose-bd-like_sf"/>
</dbReference>
<dbReference type="Pfam" id="PF00082">
    <property type="entry name" value="Peptidase_S8"/>
    <property type="match status" value="2"/>
</dbReference>
<evidence type="ECO:0000256" key="1">
    <source>
        <dbReference type="ARBA" id="ARBA00011073"/>
    </source>
</evidence>
<dbReference type="InterPro" id="IPR050131">
    <property type="entry name" value="Peptidase_S8_subtilisin-like"/>
</dbReference>
<proteinExistence type="inferred from homology"/>
<dbReference type="InterPro" id="IPR037045">
    <property type="entry name" value="S8pro/Inhibitor_I9_sf"/>
</dbReference>
<dbReference type="Gene3D" id="3.40.50.200">
    <property type="entry name" value="Peptidase S8/S53 domain"/>
    <property type="match status" value="1"/>
</dbReference>
<evidence type="ECO:0000313" key="12">
    <source>
        <dbReference type="Proteomes" id="UP000565719"/>
    </source>
</evidence>
<accession>A0A7Y3ZW71</accession>
<dbReference type="InterPro" id="IPR000209">
    <property type="entry name" value="Peptidase_S8/S53_dom"/>
</dbReference>
<dbReference type="EMBL" id="VTXC01000002">
    <property type="protein sequence ID" value="NOH69916.1"/>
    <property type="molecule type" value="Genomic_DNA"/>
</dbReference>
<dbReference type="GO" id="GO:0006508">
    <property type="term" value="P:proteolysis"/>
    <property type="evidence" value="ECO:0007669"/>
    <property type="project" value="UniProtKB-KW"/>
</dbReference>
<feature type="compositionally biased region" description="Polar residues" evidence="9">
    <location>
        <begin position="62"/>
        <end position="74"/>
    </location>
</feature>
<dbReference type="PROSITE" id="PS51892">
    <property type="entry name" value="SUBTILASE"/>
    <property type="match status" value="1"/>
</dbReference>
<dbReference type="PRINTS" id="PR00723">
    <property type="entry name" value="SUBTILISIN"/>
</dbReference>
<keyword evidence="6 8" id="KW-0720">Serine protease</keyword>
<keyword evidence="5 8" id="KW-0378">Hydrolase</keyword>
<dbReference type="GO" id="GO:0004252">
    <property type="term" value="F:serine-type endopeptidase activity"/>
    <property type="evidence" value="ECO:0007669"/>
    <property type="project" value="UniProtKB-UniRule"/>
</dbReference>
<dbReference type="PROSITE" id="PS51829">
    <property type="entry name" value="P_HOMO_B"/>
    <property type="match status" value="1"/>
</dbReference>
<evidence type="ECO:0000259" key="10">
    <source>
        <dbReference type="PROSITE" id="PS51829"/>
    </source>
</evidence>
<dbReference type="SUPFAM" id="SSF52743">
    <property type="entry name" value="Subtilisin-like"/>
    <property type="match status" value="1"/>
</dbReference>
<dbReference type="InterPro" id="IPR023828">
    <property type="entry name" value="Peptidase_S8_Ser-AS"/>
</dbReference>
<dbReference type="SUPFAM" id="SSF49785">
    <property type="entry name" value="Galactose-binding domain-like"/>
    <property type="match status" value="1"/>
</dbReference>
<dbReference type="Gene3D" id="2.60.120.260">
    <property type="entry name" value="Galactose-binding domain-like"/>
    <property type="match status" value="1"/>
</dbReference>
<dbReference type="CDD" id="cd07477">
    <property type="entry name" value="Peptidases_S8_Subtilisin_subset"/>
    <property type="match status" value="1"/>
</dbReference>
<dbReference type="Gene3D" id="3.30.70.80">
    <property type="entry name" value="Peptidase S8 propeptide/proteinase inhibitor I9"/>
    <property type="match status" value="1"/>
</dbReference>